<dbReference type="AlphaFoldDB" id="A0A6L8UY33"/>
<evidence type="ECO:0000256" key="1">
    <source>
        <dbReference type="SAM" id="MobiDB-lite"/>
    </source>
</evidence>
<keyword evidence="3" id="KW-1185">Reference proteome</keyword>
<feature type="compositionally biased region" description="Basic and acidic residues" evidence="1">
    <location>
        <begin position="1"/>
        <end position="10"/>
    </location>
</feature>
<evidence type="ECO:0000313" key="2">
    <source>
        <dbReference type="EMBL" id="MZQ82857.1"/>
    </source>
</evidence>
<dbReference type="Proteomes" id="UP000481087">
    <property type="component" value="Unassembled WGS sequence"/>
</dbReference>
<accession>A0A6L8UY33</accession>
<protein>
    <submittedName>
        <fullName evidence="2">Uncharacterized protein</fullName>
    </submittedName>
</protein>
<gene>
    <name evidence="2" type="ORF">GQF01_12155</name>
</gene>
<dbReference type="RefSeq" id="WP_161407023.1">
    <property type="nucleotide sequence ID" value="NZ_WTUZ01000015.1"/>
</dbReference>
<comment type="caution">
    <text evidence="2">The sequence shown here is derived from an EMBL/GenBank/DDBJ whole genome shotgun (WGS) entry which is preliminary data.</text>
</comment>
<sequence>MDKIQSKHWFEGSISDSIGRNPMKVGNRASTAPNIAVTLDFVQCNVQSRHVVTDFIGNHPTRLRRLLPP</sequence>
<feature type="region of interest" description="Disordered" evidence="1">
    <location>
        <begin position="1"/>
        <end position="22"/>
    </location>
</feature>
<proteinExistence type="predicted"/>
<reference evidence="2 3" key="1">
    <citation type="submission" date="2019-12" db="EMBL/GenBank/DDBJ databases">
        <title>Paenibacillus sp. nov. sp. isolated from soil.</title>
        <authorList>
            <person name="Kim J."/>
            <person name="Jeong S.E."/>
            <person name="Jung H.S."/>
            <person name="Jeon C.O."/>
        </authorList>
    </citation>
    <scope>NUCLEOTIDE SEQUENCE [LARGE SCALE GENOMIC DNA]</scope>
    <source>
        <strain evidence="2 3">5J-6</strain>
    </source>
</reference>
<dbReference type="EMBL" id="WTUZ01000015">
    <property type="protein sequence ID" value="MZQ82857.1"/>
    <property type="molecule type" value="Genomic_DNA"/>
</dbReference>
<evidence type="ECO:0000313" key="3">
    <source>
        <dbReference type="Proteomes" id="UP000481087"/>
    </source>
</evidence>
<organism evidence="2 3">
    <name type="scientific">Paenibacillus silvestris</name>
    <dbReference type="NCBI Taxonomy" id="2606219"/>
    <lineage>
        <taxon>Bacteria</taxon>
        <taxon>Bacillati</taxon>
        <taxon>Bacillota</taxon>
        <taxon>Bacilli</taxon>
        <taxon>Bacillales</taxon>
        <taxon>Paenibacillaceae</taxon>
        <taxon>Paenibacillus</taxon>
    </lineage>
</organism>
<name>A0A6L8UY33_9BACL</name>